<sequence>MATLHQALSLFALIFFLISGTGADQSTKTTQAIIRGSSRIGAIVDTSSRIGKEVVVAMEVAKEGCYGFGNQTFLHIRDSQKDAIDAALEAKELIDTLQVQAIIGPHTWEEVSLVAEIAREKQVPILSFADTAPEWAAERWPSLLQASPDKRVQMKAIAAIVQSWNWHQVTAIYEDTDSSVRGVIPHLYDALREVNSEVSQFVSLSPFASSDSISKELKNITSKHCRVFVVHLPFKLAVRFFEMAKKMEMMEKGYVWITTDPFTSLVHSINASVLSSMQGVLGVRSYFPKMGQDFEDFNQRFRTGFSRKYPQEEQREPGIYAVQAYDSMRTIALALNKNGSKRGGKELLENILDRDFHGLSGKVKFKNQKVASAEIFQIVNVIGMSYNELGYWSHGVGFSKNIDGNKSKSMIDLGQVHWPGGARDDPNGWTTLRIGVPSSSGYKEYVNVENDGPSGKNFSGFTIEVFKETIKSIPFFPSYDFYGFDGDYNELVEQIYLKEYDAVVGDVEIVASRYNYSEFTSPYTETGLVLIVPAARSSSKAWSFVKPFTTTMWVLISVFTVYNGFVVWWIERKGCDELQGSIPNQIWIMLWLSFNTLLSLNAPKLHSNLSRMSGVVWLFVSLIIIQTYTANLTSMLTVQRLQPTVPSVEELLKSNAKVGYCTGSYMTEYLPRVLKFKPGNLKNYRSAEDYFDAFNNKTISAAFIGTPYAKLFLGKYCNRFIQIGETYKIGGFGFAFPRGSPLLASVNEALLNITENGTVQDLEKTWITPKTCPEIQSESSSLGPNGFLVLFYITGGTTTAAFVIYVCRTNFSRDRKIWRTISAVPKRWCSLRTPFTTRVASAEIPTHTFPEAPRIISTTSGYFVTMATLHQAFSLFALIFFLISGSRADQSTKTTQAIIRGSSRIGVIVDTSSRIGKEVVVAMEVAKEGCYGFGNQTFFHIKDSQKDAMDAALEAKELIDTVHVQAIIGPHTWEEVSLVAEIARETQVPILSFSDTAPEWATERWPSLLQASPDTNVQMKAIAAIVQSWNLHQVTAIYEDTDSSVRGVIPHLHDALREVNSEVRQFVSLSPFASSDSISKELENIKSKNCRVFVVHLSFELAVRLFEMTKKMEMMEKDYLWITTDPFTSLVHSINASVLSSMQGVLGVRSYFLKMGPDFEDFNQRFRTSFSRKYPQEEQRGPGIYAVQAYDSMRTIALALNKNGSKRGGKELLENILDTDFHGLSGKVKFKNQKVASAEIFQIVNVIGMSYNELGYWSHGVGFSENIDGNKSKSMIDLGQVNWPGGPRDDPNGWTTLRIGVPSSSGYKEYVNVENDGPSGKNFSGFTIEVFKETIKRIPFFPSYDFYGFDGDYNELVEQIHLKTYHLCCPCTFCPQHQKFDAVVGDVDIVASRYQDAEFTSPYTETGLVLIVPARSSSEAWSFIKPFTTTMWVLISVFTVYNGFVVWWIERKSCDELQGSIPNQIGIMLWLSYNTLLSLNAPKLHSNLSRMSGVVWLYVSSIIIHTYTANLTSMLTVQRLEPTVPRVEELLNSNAKVGYCTGSYMAEYLPGVLKFKAENLKKYGSAEEYFSAFKNKEISAAFLGTPYAKLFLGRYCNSFIKIGETYKIGGFGFAFPRGSPLLASVNEALLKITENGTVQALEKTWITPEKCPEIQSESSSLGPNGFLVLFYITGGTTTAAFVIYVCRTNFSRDRKIWRTISAVPKRWCSLRTPFTTRVASAEIPTHTFPEAPVPPASI</sequence>
<dbReference type="SUPFAM" id="SSF53850">
    <property type="entry name" value="Periplasmic binding protein-like II"/>
    <property type="match status" value="2"/>
</dbReference>
<feature type="transmembrane region" description="Helical" evidence="11">
    <location>
        <begin position="787"/>
        <end position="806"/>
    </location>
</feature>
<evidence type="ECO:0000313" key="14">
    <source>
        <dbReference type="EMBL" id="VFU64045.1"/>
    </source>
</evidence>
<protein>
    <recommendedName>
        <fullName evidence="13">Ionotropic glutamate receptor C-terminal domain-containing protein</fullName>
    </recommendedName>
</protein>
<dbReference type="GO" id="GO:0016020">
    <property type="term" value="C:membrane"/>
    <property type="evidence" value="ECO:0007669"/>
    <property type="project" value="UniProtKB-SubCell"/>
</dbReference>
<comment type="subcellular location">
    <subcellularLocation>
        <location evidence="1">Membrane</location>
        <topology evidence="1">Multi-pass membrane protein</topology>
    </subcellularLocation>
</comment>
<reference evidence="14" key="1">
    <citation type="submission" date="2019-03" db="EMBL/GenBank/DDBJ databases">
        <authorList>
            <person name="Mank J."/>
            <person name="Almeida P."/>
        </authorList>
    </citation>
    <scope>NUCLEOTIDE SEQUENCE</scope>
    <source>
        <strain evidence="14">78183</strain>
    </source>
</reference>
<organism evidence="14">
    <name type="scientific">Salix viminalis</name>
    <name type="common">Common osier</name>
    <name type="synonym">Basket willow</name>
    <dbReference type="NCBI Taxonomy" id="40686"/>
    <lineage>
        <taxon>Eukaryota</taxon>
        <taxon>Viridiplantae</taxon>
        <taxon>Streptophyta</taxon>
        <taxon>Embryophyta</taxon>
        <taxon>Tracheophyta</taxon>
        <taxon>Spermatophyta</taxon>
        <taxon>Magnoliopsida</taxon>
        <taxon>eudicotyledons</taxon>
        <taxon>Gunneridae</taxon>
        <taxon>Pentapetalae</taxon>
        <taxon>rosids</taxon>
        <taxon>fabids</taxon>
        <taxon>Malpighiales</taxon>
        <taxon>Salicaceae</taxon>
        <taxon>Saliceae</taxon>
        <taxon>Salix</taxon>
    </lineage>
</organism>
<dbReference type="EMBL" id="CAADRP010002240">
    <property type="protein sequence ID" value="VFU64045.1"/>
    <property type="molecule type" value="Genomic_DNA"/>
</dbReference>
<evidence type="ECO:0000256" key="4">
    <source>
        <dbReference type="ARBA" id="ARBA00022989"/>
    </source>
</evidence>
<keyword evidence="7" id="KW-0675">Receptor</keyword>
<dbReference type="FunFam" id="3.40.50.2300:FF:000188">
    <property type="entry name" value="Glutamate receptor"/>
    <property type="match status" value="2"/>
</dbReference>
<evidence type="ECO:0000256" key="6">
    <source>
        <dbReference type="ARBA" id="ARBA00023136"/>
    </source>
</evidence>
<keyword evidence="5" id="KW-0406">Ion transport</keyword>
<dbReference type="Pfam" id="PF00060">
    <property type="entry name" value="Lig_chan"/>
    <property type="match status" value="2"/>
</dbReference>
<keyword evidence="2" id="KW-0813">Transport</keyword>
<feature type="transmembrane region" description="Helical" evidence="11">
    <location>
        <begin position="614"/>
        <end position="632"/>
    </location>
</feature>
<feature type="transmembrane region" description="Helical" evidence="11">
    <location>
        <begin position="1431"/>
        <end position="1449"/>
    </location>
</feature>
<dbReference type="Gene3D" id="1.10.287.70">
    <property type="match status" value="2"/>
</dbReference>
<keyword evidence="9" id="KW-1071">Ligand-gated ion channel</keyword>
<dbReference type="Gene3D" id="3.40.50.2300">
    <property type="match status" value="4"/>
</dbReference>
<keyword evidence="12" id="KW-0732">Signal</keyword>
<keyword evidence="6 11" id="KW-0472">Membrane</keyword>
<feature type="chain" id="PRO_5026710756" description="Ionotropic glutamate receptor C-terminal domain-containing protein" evidence="12">
    <location>
        <begin position="24"/>
        <end position="1738"/>
    </location>
</feature>
<dbReference type="PANTHER" id="PTHR18966">
    <property type="entry name" value="IONOTROPIC GLUTAMATE RECEPTOR"/>
    <property type="match status" value="1"/>
</dbReference>
<keyword evidence="4 11" id="KW-1133">Transmembrane helix</keyword>
<evidence type="ECO:0000256" key="3">
    <source>
        <dbReference type="ARBA" id="ARBA00022692"/>
    </source>
</evidence>
<dbReference type="SMART" id="SM00079">
    <property type="entry name" value="PBPe"/>
    <property type="match status" value="2"/>
</dbReference>
<feature type="transmembrane region" description="Helical" evidence="11">
    <location>
        <begin position="552"/>
        <end position="570"/>
    </location>
</feature>
<evidence type="ECO:0000256" key="11">
    <source>
        <dbReference type="SAM" id="Phobius"/>
    </source>
</evidence>
<evidence type="ECO:0000256" key="10">
    <source>
        <dbReference type="ARBA" id="ARBA00023303"/>
    </source>
</evidence>
<feature type="transmembrane region" description="Helical" evidence="11">
    <location>
        <begin position="1491"/>
        <end position="1509"/>
    </location>
</feature>
<evidence type="ECO:0000256" key="9">
    <source>
        <dbReference type="ARBA" id="ARBA00023286"/>
    </source>
</evidence>
<dbReference type="Pfam" id="PF01094">
    <property type="entry name" value="ANF_receptor"/>
    <property type="match status" value="2"/>
</dbReference>
<evidence type="ECO:0000256" key="12">
    <source>
        <dbReference type="SAM" id="SignalP"/>
    </source>
</evidence>
<keyword evidence="3 11" id="KW-0812">Transmembrane</keyword>
<dbReference type="Gene3D" id="3.40.190.10">
    <property type="entry name" value="Periplasmic binding protein-like II"/>
    <property type="match status" value="4"/>
</dbReference>
<feature type="domain" description="Ionotropic glutamate receptor C-terminal" evidence="13">
    <location>
        <begin position="1296"/>
        <end position="1648"/>
    </location>
</feature>
<dbReference type="InterPro" id="IPR001828">
    <property type="entry name" value="ANF_lig-bd_rcpt"/>
</dbReference>
<dbReference type="InterPro" id="IPR001320">
    <property type="entry name" value="Iontro_rcpt_C"/>
</dbReference>
<evidence type="ECO:0000256" key="2">
    <source>
        <dbReference type="ARBA" id="ARBA00022448"/>
    </source>
</evidence>
<dbReference type="CDD" id="cd13686">
    <property type="entry name" value="GluR_Plant"/>
    <property type="match status" value="2"/>
</dbReference>
<evidence type="ECO:0000256" key="5">
    <source>
        <dbReference type="ARBA" id="ARBA00023065"/>
    </source>
</evidence>
<dbReference type="GO" id="GO:0015276">
    <property type="term" value="F:ligand-gated monoatomic ion channel activity"/>
    <property type="evidence" value="ECO:0007669"/>
    <property type="project" value="InterPro"/>
</dbReference>
<gene>
    <name evidence="14" type="ORF">SVIM_LOCUS489798</name>
</gene>
<feature type="transmembrane region" description="Helical" evidence="11">
    <location>
        <begin position="862"/>
        <end position="883"/>
    </location>
</feature>
<evidence type="ECO:0000256" key="8">
    <source>
        <dbReference type="ARBA" id="ARBA00023180"/>
    </source>
</evidence>
<accession>A0A6N2NHJ3</accession>
<dbReference type="FunFam" id="1.10.287.70:FF:000172">
    <property type="entry name" value="Glutamate receptor"/>
    <property type="match status" value="2"/>
</dbReference>
<dbReference type="InterPro" id="IPR015683">
    <property type="entry name" value="Ionotropic_Glu_rcpt"/>
</dbReference>
<dbReference type="SUPFAM" id="SSF53822">
    <property type="entry name" value="Periplasmic binding protein-like I"/>
    <property type="match status" value="2"/>
</dbReference>
<dbReference type="InterPro" id="IPR044440">
    <property type="entry name" value="GABAb_receptor_plant_PBP1"/>
</dbReference>
<dbReference type="InterPro" id="IPR028082">
    <property type="entry name" value="Peripla_BP_I"/>
</dbReference>
<name>A0A6N2NHJ3_SALVM</name>
<feature type="transmembrane region" description="Helical" evidence="11">
    <location>
        <begin position="1666"/>
        <end position="1686"/>
    </location>
</feature>
<proteinExistence type="predicted"/>
<keyword evidence="8" id="KW-0325">Glycoprotein</keyword>
<feature type="domain" description="Ionotropic glutamate receptor C-terminal" evidence="13">
    <location>
        <begin position="431"/>
        <end position="769"/>
    </location>
</feature>
<dbReference type="CDD" id="cd19990">
    <property type="entry name" value="PBP1_GABAb_receptor_plant"/>
    <property type="match status" value="2"/>
</dbReference>
<evidence type="ECO:0000259" key="13">
    <source>
        <dbReference type="SMART" id="SM00079"/>
    </source>
</evidence>
<evidence type="ECO:0000256" key="1">
    <source>
        <dbReference type="ARBA" id="ARBA00004141"/>
    </source>
</evidence>
<evidence type="ECO:0000256" key="7">
    <source>
        <dbReference type="ARBA" id="ARBA00023170"/>
    </source>
</evidence>
<keyword evidence="10" id="KW-0407">Ion channel</keyword>
<feature type="signal peptide" evidence="12">
    <location>
        <begin position="1"/>
        <end position="23"/>
    </location>
</feature>